<keyword evidence="3" id="KW-0723">Serine/threonine-protein kinase</keyword>
<keyword evidence="4" id="KW-0808">Transferase</keyword>
<dbReference type="EMBL" id="JAAWWB010000021">
    <property type="protein sequence ID" value="KAG6756834.1"/>
    <property type="molecule type" value="Genomic_DNA"/>
</dbReference>
<feature type="domain" description="Protein kinase" evidence="19">
    <location>
        <begin position="372"/>
        <end position="658"/>
    </location>
</feature>
<keyword evidence="6 18" id="KW-0732">Signal</keyword>
<evidence type="ECO:0000256" key="6">
    <source>
        <dbReference type="ARBA" id="ARBA00022729"/>
    </source>
</evidence>
<comment type="subcellular location">
    <subcellularLocation>
        <location evidence="1">Membrane</location>
        <topology evidence="1">Single-pass type I membrane protein</topology>
    </subcellularLocation>
</comment>
<feature type="binding site" evidence="15">
    <location>
        <position position="401"/>
    </location>
    <ligand>
        <name>ATP</name>
        <dbReference type="ChEBI" id="CHEBI:30616"/>
    </ligand>
</feature>
<gene>
    <name evidence="20" type="ORF">POTOM_040277</name>
</gene>
<dbReference type="InterPro" id="IPR001245">
    <property type="entry name" value="Ser-Thr/Tyr_kinase_cat_dom"/>
</dbReference>
<protein>
    <recommendedName>
        <fullName evidence="2">non-specific serine/threonine protein kinase</fullName>
        <ecNumber evidence="2">2.7.11.1</ecNumber>
    </recommendedName>
</protein>
<comment type="catalytic activity">
    <reaction evidence="13">
        <text>L-threonyl-[protein] + ATP = O-phospho-L-threonyl-[protein] + ADP + H(+)</text>
        <dbReference type="Rhea" id="RHEA:46608"/>
        <dbReference type="Rhea" id="RHEA-COMP:11060"/>
        <dbReference type="Rhea" id="RHEA-COMP:11605"/>
        <dbReference type="ChEBI" id="CHEBI:15378"/>
        <dbReference type="ChEBI" id="CHEBI:30013"/>
        <dbReference type="ChEBI" id="CHEBI:30616"/>
        <dbReference type="ChEBI" id="CHEBI:61977"/>
        <dbReference type="ChEBI" id="CHEBI:456216"/>
        <dbReference type="EC" id="2.7.11.1"/>
    </reaction>
</comment>
<evidence type="ECO:0000256" key="9">
    <source>
        <dbReference type="ARBA" id="ARBA00022840"/>
    </source>
</evidence>
<feature type="signal peptide" evidence="18">
    <location>
        <begin position="1"/>
        <end position="32"/>
    </location>
</feature>
<dbReference type="PROSITE" id="PS00107">
    <property type="entry name" value="PROTEIN_KINASE_ATP"/>
    <property type="match status" value="1"/>
</dbReference>
<feature type="transmembrane region" description="Helical" evidence="17">
    <location>
        <begin position="311"/>
        <end position="336"/>
    </location>
</feature>
<keyword evidence="7 15" id="KW-0547">Nucleotide-binding</keyword>
<evidence type="ECO:0000256" key="15">
    <source>
        <dbReference type="PROSITE-ProRule" id="PRU10141"/>
    </source>
</evidence>
<keyword evidence="12" id="KW-0325">Glycoprotein</keyword>
<dbReference type="PROSITE" id="PS00108">
    <property type="entry name" value="PROTEIN_KINASE_ST"/>
    <property type="match status" value="1"/>
</dbReference>
<evidence type="ECO:0000256" key="2">
    <source>
        <dbReference type="ARBA" id="ARBA00012513"/>
    </source>
</evidence>
<keyword evidence="10 17" id="KW-1133">Transmembrane helix</keyword>
<dbReference type="FunFam" id="1.10.510.10:FF:001023">
    <property type="entry name" value="Os07g0541700 protein"/>
    <property type="match status" value="1"/>
</dbReference>
<evidence type="ECO:0000256" key="12">
    <source>
        <dbReference type="ARBA" id="ARBA00023180"/>
    </source>
</evidence>
<keyword evidence="11 17" id="KW-0472">Membrane</keyword>
<evidence type="ECO:0000256" key="10">
    <source>
        <dbReference type="ARBA" id="ARBA00022989"/>
    </source>
</evidence>
<feature type="chain" id="PRO_5036502578" description="non-specific serine/threonine protein kinase" evidence="18">
    <location>
        <begin position="33"/>
        <end position="658"/>
    </location>
</feature>
<dbReference type="PROSITE" id="PS51257">
    <property type="entry name" value="PROKAR_LIPOPROTEIN"/>
    <property type="match status" value="1"/>
</dbReference>
<dbReference type="OrthoDB" id="1564388at2759"/>
<evidence type="ECO:0000256" key="5">
    <source>
        <dbReference type="ARBA" id="ARBA00022692"/>
    </source>
</evidence>
<evidence type="ECO:0000313" key="20">
    <source>
        <dbReference type="EMBL" id="KAG6756834.1"/>
    </source>
</evidence>
<dbReference type="InterPro" id="IPR000719">
    <property type="entry name" value="Prot_kinase_dom"/>
</dbReference>
<dbReference type="GO" id="GO:0004674">
    <property type="term" value="F:protein serine/threonine kinase activity"/>
    <property type="evidence" value="ECO:0007669"/>
    <property type="project" value="UniProtKB-KW"/>
</dbReference>
<dbReference type="AlphaFoldDB" id="A0A8X8CK89"/>
<dbReference type="InterPro" id="IPR024788">
    <property type="entry name" value="Malectin-like_Carb-bd_dom"/>
</dbReference>
<evidence type="ECO:0000313" key="21">
    <source>
        <dbReference type="Proteomes" id="UP000886885"/>
    </source>
</evidence>
<dbReference type="PANTHER" id="PTHR27003">
    <property type="entry name" value="OS07G0166700 PROTEIN"/>
    <property type="match status" value="1"/>
</dbReference>
<dbReference type="GO" id="GO:0005524">
    <property type="term" value="F:ATP binding"/>
    <property type="evidence" value="ECO:0007669"/>
    <property type="project" value="UniProtKB-UniRule"/>
</dbReference>
<dbReference type="InterPro" id="IPR017441">
    <property type="entry name" value="Protein_kinase_ATP_BS"/>
</dbReference>
<evidence type="ECO:0000256" key="8">
    <source>
        <dbReference type="ARBA" id="ARBA00022777"/>
    </source>
</evidence>
<evidence type="ECO:0000256" key="4">
    <source>
        <dbReference type="ARBA" id="ARBA00022679"/>
    </source>
</evidence>
<dbReference type="FunFam" id="3.30.200.20:FF:000039">
    <property type="entry name" value="receptor-like protein kinase FERONIA"/>
    <property type="match status" value="1"/>
</dbReference>
<keyword evidence="8" id="KW-0418">Kinase</keyword>
<keyword evidence="5 17" id="KW-0812">Transmembrane</keyword>
<evidence type="ECO:0000259" key="19">
    <source>
        <dbReference type="PROSITE" id="PS50011"/>
    </source>
</evidence>
<dbReference type="InterPro" id="IPR008271">
    <property type="entry name" value="Ser/Thr_kinase_AS"/>
</dbReference>
<evidence type="ECO:0000256" key="14">
    <source>
        <dbReference type="ARBA" id="ARBA00048679"/>
    </source>
</evidence>
<evidence type="ECO:0000256" key="3">
    <source>
        <dbReference type="ARBA" id="ARBA00022527"/>
    </source>
</evidence>
<evidence type="ECO:0000256" key="1">
    <source>
        <dbReference type="ARBA" id="ARBA00004479"/>
    </source>
</evidence>
<dbReference type="GO" id="GO:0005886">
    <property type="term" value="C:plasma membrane"/>
    <property type="evidence" value="ECO:0007669"/>
    <property type="project" value="TreeGrafter"/>
</dbReference>
<evidence type="ECO:0000256" key="17">
    <source>
        <dbReference type="SAM" id="Phobius"/>
    </source>
</evidence>
<dbReference type="PANTHER" id="PTHR27003:SF330">
    <property type="entry name" value="PROTEIN KINASE DOMAIN-CONTAINING PROTEIN"/>
    <property type="match status" value="1"/>
</dbReference>
<keyword evidence="9 15" id="KW-0067">ATP-binding</keyword>
<reference evidence="20" key="1">
    <citation type="journal article" date="2020" name="bioRxiv">
        <title>Hybrid origin of Populus tomentosa Carr. identified through genome sequencing and phylogenomic analysis.</title>
        <authorList>
            <person name="An X."/>
            <person name="Gao K."/>
            <person name="Chen Z."/>
            <person name="Li J."/>
            <person name="Yang X."/>
            <person name="Yang X."/>
            <person name="Zhou J."/>
            <person name="Guo T."/>
            <person name="Zhao T."/>
            <person name="Huang S."/>
            <person name="Miao D."/>
            <person name="Khan W.U."/>
            <person name="Rao P."/>
            <person name="Ye M."/>
            <person name="Lei B."/>
            <person name="Liao W."/>
            <person name="Wang J."/>
            <person name="Ji L."/>
            <person name="Li Y."/>
            <person name="Guo B."/>
            <person name="Mustafa N.S."/>
            <person name="Li S."/>
            <person name="Yun Q."/>
            <person name="Keller S.R."/>
            <person name="Mao J."/>
            <person name="Zhang R."/>
            <person name="Strauss S.H."/>
        </authorList>
    </citation>
    <scope>NUCLEOTIDE SEQUENCE</scope>
    <source>
        <strain evidence="20">GM15</strain>
        <tissue evidence="20">Leaf</tissue>
    </source>
</reference>
<organism evidence="20 21">
    <name type="scientific">Populus tomentosa</name>
    <name type="common">Chinese white poplar</name>
    <dbReference type="NCBI Taxonomy" id="118781"/>
    <lineage>
        <taxon>Eukaryota</taxon>
        <taxon>Viridiplantae</taxon>
        <taxon>Streptophyta</taxon>
        <taxon>Embryophyta</taxon>
        <taxon>Tracheophyta</taxon>
        <taxon>Spermatophyta</taxon>
        <taxon>Magnoliopsida</taxon>
        <taxon>eudicotyledons</taxon>
        <taxon>Gunneridae</taxon>
        <taxon>Pentapetalae</taxon>
        <taxon>rosids</taxon>
        <taxon>fabids</taxon>
        <taxon>Malpighiales</taxon>
        <taxon>Salicaceae</taxon>
        <taxon>Saliceae</taxon>
        <taxon>Populus</taxon>
    </lineage>
</organism>
<dbReference type="PROSITE" id="PS50011">
    <property type="entry name" value="PROTEIN_KINASE_DOM"/>
    <property type="match status" value="1"/>
</dbReference>
<dbReference type="GO" id="GO:0004714">
    <property type="term" value="F:transmembrane receptor protein tyrosine kinase activity"/>
    <property type="evidence" value="ECO:0007669"/>
    <property type="project" value="InterPro"/>
</dbReference>
<keyword evidence="21" id="KW-1185">Reference proteome</keyword>
<comment type="caution">
    <text evidence="20">The sequence shown here is derived from an EMBL/GenBank/DDBJ whole genome shotgun (WGS) entry which is preliminary data.</text>
</comment>
<dbReference type="Pfam" id="PF12819">
    <property type="entry name" value="Malectin_like"/>
    <property type="match status" value="1"/>
</dbReference>
<evidence type="ECO:0000256" key="18">
    <source>
        <dbReference type="SAM" id="SignalP"/>
    </source>
</evidence>
<name>A0A8X8CK89_POPTO</name>
<dbReference type="Pfam" id="PF07714">
    <property type="entry name" value="PK_Tyr_Ser-Thr"/>
    <property type="match status" value="1"/>
</dbReference>
<dbReference type="Proteomes" id="UP000886885">
    <property type="component" value="Chromosome 11A"/>
</dbReference>
<evidence type="ECO:0000256" key="11">
    <source>
        <dbReference type="ARBA" id="ARBA00023136"/>
    </source>
</evidence>
<evidence type="ECO:0000256" key="7">
    <source>
        <dbReference type="ARBA" id="ARBA00022741"/>
    </source>
</evidence>
<dbReference type="GO" id="GO:0009506">
    <property type="term" value="C:plasmodesma"/>
    <property type="evidence" value="ECO:0007669"/>
    <property type="project" value="TreeGrafter"/>
</dbReference>
<sequence length="658" mass="73626">MKTECPNGNSWLAPVMFLPFFFIACCTVPSSADKPSYYIPPDRIAMDCSPSVSPHDAGFPYDQKYEIDFSSVSRVYAVDPTSSEKPRISACIFRKQVLNVTFTPSSKVFGAYAFINKIEIVSMPSKLYIQEDAPFSLVGQPTHYFMGNSTALEMMYRMNIRGDVITELEDTCKILAFEVNSSLLVPSYAAPLQVYTSARTIVHTTESKYRATWLCPVDHGFYYLVRLHFCEISRTIKDYIVNFSRYGEGIEYLTVAIGSNNGSYAEYGGPILNGLEIFKLSDISNNLAGIHPFGLIVTPHPNFSGGNDAVIIYRVLTGLIMAALMAIGLLCFFYLFCSSLSKEHRESSTQDQSSGHCRIFTIAETKSATNNFADNLLIGNGGFGTVYKGSIDGGISSIAIKRANPSSHQGLKEFQTEISMLSRLRHSHLVSLVGYCMEEKEMILVYEYMAQGRLRDHLYKTKKPPLQWKQRLRICIGAARGLHYLHTGAKHTIIHRDIKSTNILLDEKWVSKVSDFGLSKLGPNNMTESKTHVSTIVKGSFGYLDPEYYRRQKLTEKSDVYSFGVVLFEVLCYIARKCLADRGSERPSMGDVLWNLELAMKQQEGDGQQEAGSVRKEVNRRKNDDLSIMIDGQRCSGFDISDPTPGVEFSEIKAPTGR</sequence>
<dbReference type="EC" id="2.7.11.1" evidence="2"/>
<comment type="catalytic activity">
    <reaction evidence="14">
        <text>L-seryl-[protein] + ATP = O-phospho-L-seryl-[protein] + ADP + H(+)</text>
        <dbReference type="Rhea" id="RHEA:17989"/>
        <dbReference type="Rhea" id="RHEA-COMP:9863"/>
        <dbReference type="Rhea" id="RHEA-COMP:11604"/>
        <dbReference type="ChEBI" id="CHEBI:15378"/>
        <dbReference type="ChEBI" id="CHEBI:29999"/>
        <dbReference type="ChEBI" id="CHEBI:30616"/>
        <dbReference type="ChEBI" id="CHEBI:83421"/>
        <dbReference type="ChEBI" id="CHEBI:456216"/>
        <dbReference type="EC" id="2.7.11.1"/>
    </reaction>
</comment>
<dbReference type="SMART" id="SM00220">
    <property type="entry name" value="S_TKc"/>
    <property type="match status" value="1"/>
</dbReference>
<proteinExistence type="predicted"/>
<feature type="region of interest" description="Disordered" evidence="16">
    <location>
        <begin position="636"/>
        <end position="658"/>
    </location>
</feature>
<accession>A0A8X8CK89</accession>
<evidence type="ECO:0000256" key="16">
    <source>
        <dbReference type="SAM" id="MobiDB-lite"/>
    </source>
</evidence>
<dbReference type="InterPro" id="IPR045272">
    <property type="entry name" value="ANXUR1/2-like"/>
</dbReference>
<evidence type="ECO:0000256" key="13">
    <source>
        <dbReference type="ARBA" id="ARBA00047899"/>
    </source>
</evidence>